<sequence>MSRAQSRISPPPPVHHRDYGADWVQDEEAALARPRDLDGAGQDLVTSSEVREQRILQVLPSATEQNPFLQLGFRNRIASNFLSSSDDVKDRRDRVESTLEPLFDVAPFVLMCTGESDNAVIMPVALGENADPVDQWTAIQRAAWKCRSRWRSLVGPARLELVKIRVVGQHHSRRDTFRGFFEPVDVAARLSLLRENASVPGLYTTEPPGDFEGFQPYCYHNTSRDYVFHSDWCFDDHHTMPDELPQPCDVEVQWERLREISKLELISTWPMLLADPSLARGNDLLLEEWIYYSTNILPSRETKVLHSAAQVEFTGFRLSEWPYTRWAGTPGTSVVGGMVAFSGIIVAARVIHGDWGVAYTAGAFFVALAGVLSTWVAWRTSLCTGLSR</sequence>
<dbReference type="EMBL" id="LFIV01000008">
    <property type="protein sequence ID" value="KZL77337.1"/>
    <property type="molecule type" value="Genomic_DNA"/>
</dbReference>
<keyword evidence="1" id="KW-0472">Membrane</keyword>
<name>A0A166Y7N8_9PEZI</name>
<keyword evidence="3" id="KW-1185">Reference proteome</keyword>
<proteinExistence type="predicted"/>
<evidence type="ECO:0000313" key="2">
    <source>
        <dbReference type="EMBL" id="KZL77337.1"/>
    </source>
</evidence>
<reference evidence="2 3" key="1">
    <citation type="submission" date="2015-06" db="EMBL/GenBank/DDBJ databases">
        <title>Survival trade-offs in plant roots during colonization by closely related pathogenic and mutualistic fungi.</title>
        <authorList>
            <person name="Hacquard S."/>
            <person name="Kracher B."/>
            <person name="Hiruma K."/>
            <person name="Weinman A."/>
            <person name="Muench P."/>
            <person name="Garrido Oter R."/>
            <person name="Ver Loren van Themaat E."/>
            <person name="Dallerey J.-F."/>
            <person name="Damm U."/>
            <person name="Henrissat B."/>
            <person name="Lespinet O."/>
            <person name="Thon M."/>
            <person name="Kemen E."/>
            <person name="McHardy A.C."/>
            <person name="Schulze-Lefert P."/>
            <person name="O'Connell R.J."/>
        </authorList>
    </citation>
    <scope>NUCLEOTIDE SEQUENCE [LARGE SCALE GENOMIC DNA]</scope>
    <source>
        <strain evidence="2 3">0861</strain>
    </source>
</reference>
<accession>A0A166Y7N8</accession>
<keyword evidence="1" id="KW-1133">Transmembrane helix</keyword>
<gene>
    <name evidence="2" type="ORF">CT0861_02453</name>
</gene>
<evidence type="ECO:0000256" key="1">
    <source>
        <dbReference type="SAM" id="Phobius"/>
    </source>
</evidence>
<feature type="transmembrane region" description="Helical" evidence="1">
    <location>
        <begin position="357"/>
        <end position="378"/>
    </location>
</feature>
<organism evidence="2 3">
    <name type="scientific">Colletotrichum tofieldiae</name>
    <dbReference type="NCBI Taxonomy" id="708197"/>
    <lineage>
        <taxon>Eukaryota</taxon>
        <taxon>Fungi</taxon>
        <taxon>Dikarya</taxon>
        <taxon>Ascomycota</taxon>
        <taxon>Pezizomycotina</taxon>
        <taxon>Sordariomycetes</taxon>
        <taxon>Hypocreomycetidae</taxon>
        <taxon>Glomerellales</taxon>
        <taxon>Glomerellaceae</taxon>
        <taxon>Colletotrichum</taxon>
        <taxon>Colletotrichum spaethianum species complex</taxon>
    </lineage>
</organism>
<evidence type="ECO:0000313" key="3">
    <source>
        <dbReference type="Proteomes" id="UP000076552"/>
    </source>
</evidence>
<dbReference type="AlphaFoldDB" id="A0A166Y7N8"/>
<dbReference type="Proteomes" id="UP000076552">
    <property type="component" value="Unassembled WGS sequence"/>
</dbReference>
<keyword evidence="1" id="KW-0812">Transmembrane</keyword>
<feature type="transmembrane region" description="Helical" evidence="1">
    <location>
        <begin position="326"/>
        <end position="351"/>
    </location>
</feature>
<comment type="caution">
    <text evidence="2">The sequence shown here is derived from an EMBL/GenBank/DDBJ whole genome shotgun (WGS) entry which is preliminary data.</text>
</comment>
<protein>
    <submittedName>
        <fullName evidence="2">Uncharacterized protein</fullName>
    </submittedName>
</protein>